<gene>
    <name evidence="2" type="ORF">H1W37_15775</name>
</gene>
<feature type="chain" id="PRO_5032696326" description="DUF2946 domain-containing protein" evidence="1">
    <location>
        <begin position="22"/>
        <end position="121"/>
    </location>
</feature>
<evidence type="ECO:0008006" key="4">
    <source>
        <dbReference type="Google" id="ProtNLM"/>
    </source>
</evidence>
<keyword evidence="1" id="KW-0732">Signal</keyword>
<dbReference type="EMBL" id="JACEON010000016">
    <property type="protein sequence ID" value="MBA4613120.1"/>
    <property type="molecule type" value="Genomic_DNA"/>
</dbReference>
<proteinExistence type="predicted"/>
<keyword evidence="3" id="KW-1185">Reference proteome</keyword>
<dbReference type="Proteomes" id="UP000559404">
    <property type="component" value="Unassembled WGS sequence"/>
</dbReference>
<dbReference type="RefSeq" id="WP_181761317.1">
    <property type="nucleotide sequence ID" value="NZ_BMCR01000001.1"/>
</dbReference>
<organism evidence="2 3">
    <name type="scientific">Stappia taiwanensis</name>
    <dbReference type="NCBI Taxonomy" id="992267"/>
    <lineage>
        <taxon>Bacteria</taxon>
        <taxon>Pseudomonadati</taxon>
        <taxon>Pseudomonadota</taxon>
        <taxon>Alphaproteobacteria</taxon>
        <taxon>Hyphomicrobiales</taxon>
        <taxon>Stappiaceae</taxon>
        <taxon>Stappia</taxon>
    </lineage>
</organism>
<comment type="caution">
    <text evidence="2">The sequence shown here is derived from an EMBL/GenBank/DDBJ whole genome shotgun (WGS) entry which is preliminary data.</text>
</comment>
<accession>A0A838Y2H4</accession>
<feature type="signal peptide" evidence="1">
    <location>
        <begin position="1"/>
        <end position="21"/>
    </location>
</feature>
<protein>
    <recommendedName>
        <fullName evidence="4">DUF2946 domain-containing protein</fullName>
    </recommendedName>
</protein>
<reference evidence="2 3" key="2">
    <citation type="submission" date="2020-08" db="EMBL/GenBank/DDBJ databases">
        <title>Stappia taiwanensis sp. nov., isolated from a coastal thermal spring.</title>
        <authorList>
            <person name="Kampfer P."/>
        </authorList>
    </citation>
    <scope>NUCLEOTIDE SEQUENCE [LARGE SCALE GENOMIC DNA]</scope>
    <source>
        <strain evidence="2 3">DSM 23284</strain>
    </source>
</reference>
<dbReference type="AlphaFoldDB" id="A0A838Y2H4"/>
<name>A0A838Y2H4_9HYPH</name>
<reference evidence="2 3" key="1">
    <citation type="submission" date="2020-07" db="EMBL/GenBank/DDBJ databases">
        <authorList>
            <person name="Li M."/>
        </authorList>
    </citation>
    <scope>NUCLEOTIDE SEQUENCE [LARGE SCALE GENOMIC DNA]</scope>
    <source>
        <strain evidence="2 3">DSM 23284</strain>
    </source>
</reference>
<sequence>MRTFLVLLLSAVLLLGHALPAAGPLAASEVVTGMAAKMSGPDRAEGISAGHRGMSTAATMGCCALAELADNMAAGHCQADCLFILPLSVLNLERQRVRDSSLVLREGTAFAPPLTLRPPIS</sequence>
<evidence type="ECO:0000256" key="1">
    <source>
        <dbReference type="SAM" id="SignalP"/>
    </source>
</evidence>
<evidence type="ECO:0000313" key="2">
    <source>
        <dbReference type="EMBL" id="MBA4613120.1"/>
    </source>
</evidence>
<evidence type="ECO:0000313" key="3">
    <source>
        <dbReference type="Proteomes" id="UP000559404"/>
    </source>
</evidence>